<name>A0A6L2MKR7_TANCI</name>
<proteinExistence type="predicted"/>
<reference evidence="1" key="1">
    <citation type="journal article" date="2019" name="Sci. Rep.">
        <title>Draft genome of Tanacetum cinerariifolium, the natural source of mosquito coil.</title>
        <authorList>
            <person name="Yamashiro T."/>
            <person name="Shiraishi A."/>
            <person name="Satake H."/>
            <person name="Nakayama K."/>
        </authorList>
    </citation>
    <scope>NUCLEOTIDE SEQUENCE</scope>
</reference>
<accession>A0A6L2MKR7</accession>
<sequence length="235" mass="27815">MKSFLNTDKITKANLEGLAFELLKNKFKNSVELKYNLEQCYLIMTERIDYTNLERDRFHTDMSKPLPLEGPPGRNIIPMRYLFNKDIEYLMHGNEEKYALSLSTIKAARCGQEWIEEMIHHLSSPSIHNKTYGYRYLKEIMVKRADLKEYTFAEADFPRMNKNNIEDLYLLKIQDKVHNLVGFVYLGNDKKKMTMRADEIHKFSYGTLNKVYDKLNVMVRDNRFGYGNEAMKDHV</sequence>
<dbReference type="AlphaFoldDB" id="A0A6L2MKR7"/>
<comment type="caution">
    <text evidence="1">The sequence shown here is derived from an EMBL/GenBank/DDBJ whole genome shotgun (WGS) entry which is preliminary data.</text>
</comment>
<gene>
    <name evidence="1" type="ORF">Tci_044972</name>
</gene>
<protein>
    <submittedName>
        <fullName evidence="1">Uncharacterized protein</fullName>
    </submittedName>
</protein>
<evidence type="ECO:0000313" key="1">
    <source>
        <dbReference type="EMBL" id="GEU72994.1"/>
    </source>
</evidence>
<dbReference type="EMBL" id="BKCJ010006603">
    <property type="protein sequence ID" value="GEU72994.1"/>
    <property type="molecule type" value="Genomic_DNA"/>
</dbReference>
<organism evidence="1">
    <name type="scientific">Tanacetum cinerariifolium</name>
    <name type="common">Dalmatian daisy</name>
    <name type="synonym">Chrysanthemum cinerariifolium</name>
    <dbReference type="NCBI Taxonomy" id="118510"/>
    <lineage>
        <taxon>Eukaryota</taxon>
        <taxon>Viridiplantae</taxon>
        <taxon>Streptophyta</taxon>
        <taxon>Embryophyta</taxon>
        <taxon>Tracheophyta</taxon>
        <taxon>Spermatophyta</taxon>
        <taxon>Magnoliopsida</taxon>
        <taxon>eudicotyledons</taxon>
        <taxon>Gunneridae</taxon>
        <taxon>Pentapetalae</taxon>
        <taxon>asterids</taxon>
        <taxon>campanulids</taxon>
        <taxon>Asterales</taxon>
        <taxon>Asteraceae</taxon>
        <taxon>Asteroideae</taxon>
        <taxon>Anthemideae</taxon>
        <taxon>Anthemidinae</taxon>
        <taxon>Tanacetum</taxon>
    </lineage>
</organism>